<evidence type="ECO:0000256" key="6">
    <source>
        <dbReference type="ARBA" id="ARBA00022840"/>
    </source>
</evidence>
<gene>
    <name evidence="13" type="ORF">QTG54_009721</name>
</gene>
<dbReference type="InterPro" id="IPR036415">
    <property type="entry name" value="Lamin_tail_dom_sf"/>
</dbReference>
<evidence type="ECO:0000256" key="7">
    <source>
        <dbReference type="ARBA" id="ARBA00023242"/>
    </source>
</evidence>
<feature type="binding site" evidence="9">
    <location>
        <begin position="1506"/>
        <end position="1512"/>
    </location>
    <ligand>
        <name>acetyl-CoA</name>
        <dbReference type="ChEBI" id="CHEBI:57288"/>
    </ligand>
</feature>
<dbReference type="EC" id="2.3.1.-" evidence="9"/>
<dbReference type="InterPro" id="IPR027992">
    <property type="entry name" value="tRNA_bind_dom"/>
</dbReference>
<evidence type="ECO:0000256" key="3">
    <source>
        <dbReference type="ARBA" id="ARBA00022679"/>
    </source>
</evidence>
<feature type="region of interest" description="Disordered" evidence="10">
    <location>
        <begin position="1532"/>
        <end position="1558"/>
    </location>
</feature>
<feature type="binding site" evidence="9">
    <location>
        <begin position="1499"/>
        <end position="1501"/>
    </location>
    <ligand>
        <name>acetyl-CoA</name>
        <dbReference type="ChEBI" id="CHEBI:57288"/>
    </ligand>
</feature>
<comment type="function">
    <text evidence="9">RNA cytidine acetyltransferase with specificity toward both 18S rRNA and tRNAs. Catalyzes the formation of N(4)-acetylcytidine (ac4C) in 18S rRNA. Required for early nucleolar cleavages of precursor rRNA at sites A0, A1 and A2 during 18S rRNA synthesis. Catalyzes the formation of ac4C in serine and leucine tRNAs. Requires a tRNA-binding adapter protein for full tRNA acetyltransferase activity but not for 18S rRNA acetylation.</text>
</comment>
<dbReference type="Pfam" id="PF00932">
    <property type="entry name" value="LTD"/>
    <property type="match status" value="1"/>
</dbReference>
<dbReference type="InterPro" id="IPR032672">
    <property type="entry name" value="TmcA/NAT10/Kre33"/>
</dbReference>
<protein>
    <recommendedName>
        <fullName evidence="9">RNA cytidine acetyltransferase</fullName>
        <ecNumber evidence="9">2.3.1.-</ecNumber>
    </recommendedName>
    <alternativeName>
        <fullName evidence="9">18S rRNA cytosine acetyltransferase</fullName>
    </alternativeName>
</protein>
<comment type="catalytic activity">
    <reaction evidence="9">
        <text>a cytidine in 18S rRNA + acetyl-CoA + ATP + H2O = an N(4)-acetylcytidine in 18S rRNA + ADP + phosphate + CoA + H(+)</text>
        <dbReference type="Rhea" id="RHEA:51424"/>
        <dbReference type="Rhea" id="RHEA-COMP:13575"/>
        <dbReference type="Rhea" id="RHEA-COMP:13576"/>
        <dbReference type="ChEBI" id="CHEBI:15377"/>
        <dbReference type="ChEBI" id="CHEBI:15378"/>
        <dbReference type="ChEBI" id="CHEBI:30616"/>
        <dbReference type="ChEBI" id="CHEBI:43474"/>
        <dbReference type="ChEBI" id="CHEBI:57287"/>
        <dbReference type="ChEBI" id="CHEBI:57288"/>
        <dbReference type="ChEBI" id="CHEBI:74900"/>
        <dbReference type="ChEBI" id="CHEBI:82748"/>
        <dbReference type="ChEBI" id="CHEBI:456216"/>
    </reaction>
</comment>
<feature type="compositionally biased region" description="Acidic residues" evidence="10">
    <location>
        <begin position="1535"/>
        <end position="1557"/>
    </location>
</feature>
<dbReference type="SUPFAM" id="SSF74853">
    <property type="entry name" value="Lamin A/C globular tail domain"/>
    <property type="match status" value="1"/>
</dbReference>
<keyword evidence="8 9" id="KW-0012">Acyltransferase</keyword>
<dbReference type="GO" id="GO:0051391">
    <property type="term" value="P:tRNA acetylation"/>
    <property type="evidence" value="ECO:0007669"/>
    <property type="project" value="UniProtKB-UniRule"/>
</dbReference>
<dbReference type="Pfam" id="PF13718">
    <property type="entry name" value="GNAT_acetyltr_2"/>
    <property type="match status" value="1"/>
</dbReference>
<evidence type="ECO:0000256" key="8">
    <source>
        <dbReference type="ARBA" id="ARBA00023315"/>
    </source>
</evidence>
<dbReference type="Gene3D" id="3.40.50.11040">
    <property type="match status" value="1"/>
</dbReference>
<reference evidence="13" key="1">
    <citation type="submission" date="2023-06" db="EMBL/GenBank/DDBJ databases">
        <title>Survivors Of The Sea: Transcriptome response of Skeletonema marinoi to long-term dormancy.</title>
        <authorList>
            <person name="Pinder M.I.M."/>
            <person name="Kourtchenko O."/>
            <person name="Robertson E.K."/>
            <person name="Larsson T."/>
            <person name="Maumus F."/>
            <person name="Osuna-Cruz C.M."/>
            <person name="Vancaester E."/>
            <person name="Stenow R."/>
            <person name="Vandepoele K."/>
            <person name="Ploug H."/>
            <person name="Bruchert V."/>
            <person name="Godhe A."/>
            <person name="Topel M."/>
        </authorList>
    </citation>
    <scope>NUCLEOTIDE SEQUENCE</scope>
    <source>
        <strain evidence="13">R05AC</strain>
    </source>
</reference>
<dbReference type="Gene3D" id="3.40.50.300">
    <property type="entry name" value="P-loop containing nucleotide triphosphate hydrolases"/>
    <property type="match status" value="1"/>
</dbReference>
<evidence type="ECO:0000256" key="1">
    <source>
        <dbReference type="ARBA" id="ARBA00004604"/>
    </source>
</evidence>
<evidence type="ECO:0000313" key="13">
    <source>
        <dbReference type="EMBL" id="KAK1739962.1"/>
    </source>
</evidence>
<feature type="region of interest" description="Disordered" evidence="10">
    <location>
        <begin position="711"/>
        <end position="744"/>
    </location>
</feature>
<accession>A0AAD9DAA8</accession>
<dbReference type="InterPro" id="IPR027417">
    <property type="entry name" value="P-loop_NTPase"/>
</dbReference>
<dbReference type="InterPro" id="IPR033688">
    <property type="entry name" value="NAT10"/>
</dbReference>
<keyword evidence="7 9" id="KW-0539">Nucleus</keyword>
<evidence type="ECO:0000256" key="2">
    <source>
        <dbReference type="ARBA" id="ARBA00022552"/>
    </source>
</evidence>
<feature type="binding site" evidence="9">
    <location>
        <begin position="1061"/>
        <end position="1070"/>
    </location>
    <ligand>
        <name>ATP</name>
        <dbReference type="ChEBI" id="CHEBI:30616"/>
    </ligand>
</feature>
<dbReference type="GO" id="GO:0005524">
    <property type="term" value="F:ATP binding"/>
    <property type="evidence" value="ECO:0007669"/>
    <property type="project" value="UniProtKB-UniRule"/>
</dbReference>
<dbReference type="HAMAP" id="MF_03211">
    <property type="entry name" value="RNA_acetyltr_Nat10"/>
    <property type="match status" value="1"/>
</dbReference>
<dbReference type="Proteomes" id="UP001224775">
    <property type="component" value="Unassembled WGS sequence"/>
</dbReference>
<dbReference type="Pfam" id="PF08757">
    <property type="entry name" value="CotH"/>
    <property type="match status" value="1"/>
</dbReference>
<dbReference type="InterPro" id="IPR001322">
    <property type="entry name" value="Lamin_tail_dom"/>
</dbReference>
<dbReference type="PANTHER" id="PTHR10925:SF5">
    <property type="entry name" value="RNA CYTIDINE ACETYLTRANSFERASE"/>
    <property type="match status" value="1"/>
</dbReference>
<dbReference type="EMBL" id="JATAAI010000017">
    <property type="protein sequence ID" value="KAK1739962.1"/>
    <property type="molecule type" value="Genomic_DNA"/>
</dbReference>
<organism evidence="13 14">
    <name type="scientific">Skeletonema marinoi</name>
    <dbReference type="NCBI Taxonomy" id="267567"/>
    <lineage>
        <taxon>Eukaryota</taxon>
        <taxon>Sar</taxon>
        <taxon>Stramenopiles</taxon>
        <taxon>Ochrophyta</taxon>
        <taxon>Bacillariophyta</taxon>
        <taxon>Coscinodiscophyceae</taxon>
        <taxon>Thalassiosirophycidae</taxon>
        <taxon>Thalassiosirales</taxon>
        <taxon>Skeletonemataceae</taxon>
        <taxon>Skeletonema</taxon>
        <taxon>Skeletonema marinoi-dohrnii complex</taxon>
    </lineage>
</organism>
<dbReference type="InterPro" id="IPR000182">
    <property type="entry name" value="GNAT_dom"/>
</dbReference>
<feature type="chain" id="PRO_5042214472" description="RNA cytidine acetyltransferase" evidence="11">
    <location>
        <begin position="19"/>
        <end position="1970"/>
    </location>
</feature>
<feature type="compositionally biased region" description="Basic residues" evidence="10">
    <location>
        <begin position="1956"/>
        <end position="1970"/>
    </location>
</feature>
<proteinExistence type="inferred from homology"/>
<evidence type="ECO:0000256" key="4">
    <source>
        <dbReference type="ARBA" id="ARBA00022694"/>
    </source>
</evidence>
<comment type="catalytic activity">
    <reaction evidence="9">
        <text>a cytidine in tRNA + acetyl-CoA + ATP + H2O = an N(4)-acetylcytidine in tRNA + ADP + phosphate + CoA + H(+)</text>
        <dbReference type="Rhea" id="RHEA:53876"/>
        <dbReference type="Rhea" id="RHEA-COMP:13670"/>
        <dbReference type="Rhea" id="RHEA-COMP:13671"/>
        <dbReference type="ChEBI" id="CHEBI:15377"/>
        <dbReference type="ChEBI" id="CHEBI:15378"/>
        <dbReference type="ChEBI" id="CHEBI:30616"/>
        <dbReference type="ChEBI" id="CHEBI:43474"/>
        <dbReference type="ChEBI" id="CHEBI:57287"/>
        <dbReference type="ChEBI" id="CHEBI:57288"/>
        <dbReference type="ChEBI" id="CHEBI:74900"/>
        <dbReference type="ChEBI" id="CHEBI:82748"/>
        <dbReference type="ChEBI" id="CHEBI:456216"/>
    </reaction>
</comment>
<feature type="signal peptide" evidence="11">
    <location>
        <begin position="1"/>
        <end position="18"/>
    </location>
</feature>
<evidence type="ECO:0000256" key="10">
    <source>
        <dbReference type="SAM" id="MobiDB-lite"/>
    </source>
</evidence>
<keyword evidence="11" id="KW-0732">Signal</keyword>
<sequence length="1970" mass="216120">MRFPPLLLLLSSAFQCEAASLQINEVAYKGSSNTCNGEDWIELISTSSEDLLNYTLHDDKGKDDDKAKYFSESTIINAGEYLVLCRNVDFDFGIGSDDVVTLLDNNGEIISEVMLLGSSEENQTFAFFDSEDTTEEGEYQYTSMPTPGQQNVYVEPKPLEVKLAEQNEEGDDFFLEGEDDTVIFEKVVDIHVQLSNEINHPSWEEFVPFVDVAVSNPSDTTSILSSAGTGKIRTKGQSTLMFTACLGLQNVPFQIEFDKPFMGMEVIYLRNHLIDSSFMRDYASHFMLRRFGLPYLRSRPVRLYMNGEYVGFYTLLEAPTQGYVMQRSFGVFNPEDTALYKVKSQIAQCPVTDPAAIAGKSDEPPNPYYFDRGDHRAGVPPFIEGESVLERLDTCGSYFFGELAKEGADLTQGILHYNNSCGEAFVSLGRVDRDYGPKSTEEAMINFVDSLMLNKDIKSFIDADQWIKNFAAYAVTLNQDSIIDLVNNLYLGTVDNGGSWSIMYVVDDAFAKDQTVESYEESELGLDYSDYNRESNPLLKTLSARLDEVKAQLDAIRSGTLPRDGKYGENEKCPDWRDDDGSDYIPGSTYDEDSCFMPIPDCEQAAPCYENSPFTCVDGNLVIEECKQASPLCDSCYPASACGSGSKDESGKFVESDSCGPEFAQCNLGSPCFDHKSGMCAYDGSILIEECKEAELFCKACFPHSRCGTLEEEDEEEEATDSTNEPSPQDESPEDEPSEAPTSSAYKASNIIVLMTTACGSRQEYRSDTGRLSLSKDKVFVGVIMVRKKLDERIRTLFRHSIQTNTRSLLLLVGDHGKDQVPNLYQILHRTANMSKSERISQSNSVLWCYKKELGFSTHKKKRMEKLKRDKKRGLAKQLQGKEGAGSQLERMDNFELFLSNTDITWCYYKDSHRVLGTTHSILVLQDFEALTPNIMARTIETVQGGGLVIFLLRTVKSLRQLYAMSMDVHSRYRTESSGDVIPRFNERFILSLGGCANCLDTPHVGKLVELTKTLDQARAVLTFLEACADRDKKKKNAASPLADALKSNTTTTVSLTAARGRGKSAALGLCLAGAVSFGFHSIVVTAPEPENLVSVFQFLVEGLKALKYQEHYDYTLGYNYGLDSNDGSYTRGEKAGRDNTKCIVSVSIHGGGGGKGGGQRQTVRYVRPRDVDKFVGAELVAVDEAAAIPLPIVRQLMQLNAGHGGKGKSMGGGSGEGDERRLTFLSSTINGYEGTGRALSLKLIKELRDSNTKGRSGVDAARAAGAEIAGAASNKGEAKVHEKRWAAEAAAAKAVTSGSGSTSGGPLKEIDLSHPIRYARGDPVEAWLNNLLCLDCDSFDYNNTLGYGNKSNSNTSSATELNGGAPAPAECELYAVNRDALFSYHRLSESFLQKLWGLYTSAHYKNTPNDLQMLSDAPAHNVFVLLGPTAESHGDDDGLPDILAIVQTSIEGKLSQKTIQAQLARGHRSAGDLIPWTMSQQFGDRNFAQLSGARVVRVAVHPAVQGMGYGGRAMELLFRYYNGEMVNLSGGLMSDDEGEGSSDDETASESGSDEEPVSNALLHKEALKPRKKLPPLLLPLSAVPTPKLDWLGTSFGLTPSLHNFWHRKVGMTMMYLRQTANELTGEHSAIMIRALPRRSGWDDAWLPAFGVDARRRIGRLLGGSFRGMEVSLAVSLLGDVVGGFGPWMKNAGGDDDDGNNMDKTALQEVKKRSGTQSNTLTSTELHYHLTPHDLQRLELYSRNLCDHHLVSDLIPSLSQLYFTSRMGPGFRLSSVQAALLCGMGLQNKSVEDLTAELGLPVNQVLAMFNKAVKKMSLAFHNILVEEESRGLLGGDALKKAESKAQKMRDVVGQTLEEDAAEGATKAMEQLTKGQVLNSGVTGTRIAPEISDPEIMKYALKGSDEDWANALKEKGGGVDEGTIQIKSTQVKTPKRKADDDALESALKNEKALMSGKKAKSSKKKSKRKSH</sequence>
<dbReference type="PROSITE" id="PS51841">
    <property type="entry name" value="LTD"/>
    <property type="match status" value="1"/>
</dbReference>
<comment type="subcellular location">
    <subcellularLocation>
        <location evidence="1 9">Nucleus</location>
        <location evidence="1 9">Nucleolus</location>
    </subcellularLocation>
</comment>
<feature type="domain" description="LTD" evidence="12">
    <location>
        <begin position="12"/>
        <end position="118"/>
    </location>
</feature>
<dbReference type="Pfam" id="PF05127">
    <property type="entry name" value="NAT10_TcmA_helicase"/>
    <property type="match status" value="1"/>
</dbReference>
<keyword evidence="3 9" id="KW-0808">Transferase</keyword>
<evidence type="ECO:0000256" key="11">
    <source>
        <dbReference type="SAM" id="SignalP"/>
    </source>
</evidence>
<dbReference type="InterPro" id="IPR007807">
    <property type="entry name" value="TcmA/NAT10_helicase"/>
</dbReference>
<evidence type="ECO:0000256" key="5">
    <source>
        <dbReference type="ARBA" id="ARBA00022741"/>
    </source>
</evidence>
<evidence type="ECO:0000256" key="9">
    <source>
        <dbReference type="HAMAP-Rule" id="MF_03211"/>
    </source>
</evidence>
<dbReference type="Pfam" id="PF13725">
    <property type="entry name" value="tRNA_bind_2"/>
    <property type="match status" value="1"/>
</dbReference>
<dbReference type="PANTHER" id="PTHR10925">
    <property type="entry name" value="N-ACETYLTRANSFERASE 10"/>
    <property type="match status" value="1"/>
</dbReference>
<dbReference type="Gene3D" id="3.40.630.30">
    <property type="match status" value="1"/>
</dbReference>
<name>A0AAD9DAA8_9STRA</name>
<feature type="binding site" evidence="9">
    <location>
        <position position="1609"/>
    </location>
    <ligand>
        <name>acetyl-CoA</name>
        <dbReference type="ChEBI" id="CHEBI:57288"/>
    </ligand>
</feature>
<comment type="similarity">
    <text evidence="9">Belongs to the RNA cytidine acetyltransferase family. NAT10 subfamily.</text>
</comment>
<evidence type="ECO:0000259" key="12">
    <source>
        <dbReference type="PROSITE" id="PS51841"/>
    </source>
</evidence>
<keyword evidence="5 9" id="KW-0547">Nucleotide-binding</keyword>
<feature type="binding site" evidence="9">
    <location>
        <position position="1318"/>
    </location>
    <ligand>
        <name>ATP</name>
        <dbReference type="ChEBI" id="CHEBI:30616"/>
    </ligand>
</feature>
<dbReference type="InterPro" id="IPR013562">
    <property type="entry name" value="TmcA/NAT10_N"/>
</dbReference>
<feature type="region of interest" description="Disordered" evidence="10">
    <location>
        <begin position="1913"/>
        <end position="1970"/>
    </location>
</feature>
<dbReference type="GO" id="GO:0000049">
    <property type="term" value="F:tRNA binding"/>
    <property type="evidence" value="ECO:0007669"/>
    <property type="project" value="TreeGrafter"/>
</dbReference>
<comment type="caution">
    <text evidence="13">The sequence shown here is derived from an EMBL/GenBank/DDBJ whole genome shotgun (WGS) entry which is preliminary data.</text>
</comment>
<keyword evidence="4 9" id="KW-0819">tRNA processing</keyword>
<dbReference type="GO" id="GO:0030686">
    <property type="term" value="C:90S preribosome"/>
    <property type="evidence" value="ECO:0007669"/>
    <property type="project" value="TreeGrafter"/>
</dbReference>
<dbReference type="Pfam" id="PF08351">
    <property type="entry name" value="TmcA_N"/>
    <property type="match status" value="1"/>
</dbReference>
<dbReference type="GO" id="GO:1990883">
    <property type="term" value="F:18S rRNA cytidine N-acetyltransferase activity"/>
    <property type="evidence" value="ECO:0007669"/>
    <property type="project" value="TreeGrafter"/>
</dbReference>
<dbReference type="InterPro" id="IPR014867">
    <property type="entry name" value="Spore_coat_CotH_CotH2/3/7"/>
</dbReference>
<keyword evidence="6 9" id="KW-0067">ATP-binding</keyword>
<dbReference type="GO" id="GO:1904812">
    <property type="term" value="P:rRNA acetylation involved in maturation of SSU-rRNA"/>
    <property type="evidence" value="ECO:0007669"/>
    <property type="project" value="InterPro"/>
</dbReference>
<feature type="compositionally biased region" description="Acidic residues" evidence="10">
    <location>
        <begin position="711"/>
        <end position="720"/>
    </location>
</feature>
<keyword evidence="14" id="KW-1185">Reference proteome</keyword>
<evidence type="ECO:0000313" key="14">
    <source>
        <dbReference type="Proteomes" id="UP001224775"/>
    </source>
</evidence>
<dbReference type="GO" id="GO:0005730">
    <property type="term" value="C:nucleolus"/>
    <property type="evidence" value="ECO:0007669"/>
    <property type="project" value="UniProtKB-SubCell"/>
</dbReference>
<keyword evidence="2 9" id="KW-0698">rRNA processing</keyword>